<keyword evidence="6" id="KW-1185">Reference proteome</keyword>
<dbReference type="PATRIC" id="fig|1679170.3.peg.4267"/>
<dbReference type="EMBL" id="LFZW01000001">
    <property type="protein sequence ID" value="KMY51348.1"/>
    <property type="molecule type" value="Genomic_DNA"/>
</dbReference>
<feature type="domain" description="Beta-ketoacyl-[acyl-carrier-protein] synthase III N-terminal" evidence="4">
    <location>
        <begin position="112"/>
        <end position="185"/>
    </location>
</feature>
<gene>
    <name evidence="5" type="ORF">AC625_18840</name>
</gene>
<evidence type="ECO:0000259" key="4">
    <source>
        <dbReference type="Pfam" id="PF08545"/>
    </source>
</evidence>
<comment type="caution">
    <text evidence="5">The sequence shown here is derived from an EMBL/GenBank/DDBJ whole genome shotgun (WGS) entry which is preliminary data.</text>
</comment>
<dbReference type="Pfam" id="PF08541">
    <property type="entry name" value="ACP_syn_III_C"/>
    <property type="match status" value="1"/>
</dbReference>
<dbReference type="Proteomes" id="UP000037146">
    <property type="component" value="Unassembled WGS sequence"/>
</dbReference>
<dbReference type="GO" id="GO:0004315">
    <property type="term" value="F:3-oxoacyl-[acyl-carrier-protein] synthase activity"/>
    <property type="evidence" value="ECO:0007669"/>
    <property type="project" value="InterPro"/>
</dbReference>
<dbReference type="PANTHER" id="PTHR34069">
    <property type="entry name" value="3-OXOACYL-[ACYL-CARRIER-PROTEIN] SYNTHASE 3"/>
    <property type="match status" value="1"/>
</dbReference>
<evidence type="ECO:0000313" key="6">
    <source>
        <dbReference type="Proteomes" id="UP000037146"/>
    </source>
</evidence>
<dbReference type="AlphaFoldDB" id="A0A0K9GXH2"/>
<name>A0A0K9GXH2_9BACI</name>
<evidence type="ECO:0000259" key="3">
    <source>
        <dbReference type="Pfam" id="PF08541"/>
    </source>
</evidence>
<dbReference type="GO" id="GO:0006633">
    <property type="term" value="P:fatty acid biosynthetic process"/>
    <property type="evidence" value="ECO:0007669"/>
    <property type="project" value="InterPro"/>
</dbReference>
<feature type="domain" description="Beta-ketoacyl-[acyl-carrier-protein] synthase III C-terminal" evidence="3">
    <location>
        <begin position="239"/>
        <end position="328"/>
    </location>
</feature>
<organism evidence="5 6">
    <name type="scientific">Peribacillus loiseleuriae</name>
    <dbReference type="NCBI Taxonomy" id="1679170"/>
    <lineage>
        <taxon>Bacteria</taxon>
        <taxon>Bacillati</taxon>
        <taxon>Bacillota</taxon>
        <taxon>Bacilli</taxon>
        <taxon>Bacillales</taxon>
        <taxon>Bacillaceae</taxon>
        <taxon>Peribacillus</taxon>
    </lineage>
</organism>
<evidence type="ECO:0000313" key="5">
    <source>
        <dbReference type="EMBL" id="KMY51348.1"/>
    </source>
</evidence>
<dbReference type="STRING" id="1679170.AC625_18840"/>
<dbReference type="Gene3D" id="3.40.47.10">
    <property type="match status" value="1"/>
</dbReference>
<reference evidence="6" key="1">
    <citation type="submission" date="2015-07" db="EMBL/GenBank/DDBJ databases">
        <title>Genome sequencing project for genomic taxonomy and phylogenomics of Bacillus-like bacteria.</title>
        <authorList>
            <person name="Liu B."/>
            <person name="Wang J."/>
            <person name="Zhu Y."/>
            <person name="Liu G."/>
            <person name="Chen Q."/>
            <person name="Chen Z."/>
            <person name="Lan J."/>
            <person name="Che J."/>
            <person name="Ge C."/>
            <person name="Shi H."/>
            <person name="Pan Z."/>
            <person name="Liu X."/>
        </authorList>
    </citation>
    <scope>NUCLEOTIDE SEQUENCE [LARGE SCALE GENOMIC DNA]</scope>
    <source>
        <strain evidence="6">FJAT-27997</strain>
    </source>
</reference>
<dbReference type="PANTHER" id="PTHR34069:SF2">
    <property type="entry name" value="BETA-KETOACYL-[ACYL-CARRIER-PROTEIN] SYNTHASE III"/>
    <property type="match status" value="1"/>
</dbReference>
<dbReference type="GO" id="GO:0044550">
    <property type="term" value="P:secondary metabolite biosynthetic process"/>
    <property type="evidence" value="ECO:0007669"/>
    <property type="project" value="TreeGrafter"/>
</dbReference>
<dbReference type="InterPro" id="IPR016039">
    <property type="entry name" value="Thiolase-like"/>
</dbReference>
<dbReference type="OrthoDB" id="1704808at2"/>
<dbReference type="InterPro" id="IPR013747">
    <property type="entry name" value="ACP_syn_III_C"/>
</dbReference>
<dbReference type="InterPro" id="IPR013751">
    <property type="entry name" value="ACP_syn_III_N"/>
</dbReference>
<evidence type="ECO:0000256" key="1">
    <source>
        <dbReference type="ARBA" id="ARBA00022679"/>
    </source>
</evidence>
<dbReference type="Pfam" id="PF08545">
    <property type="entry name" value="ACP_syn_III"/>
    <property type="match status" value="1"/>
</dbReference>
<dbReference type="RefSeq" id="WP_049682694.1">
    <property type="nucleotide sequence ID" value="NZ_LFZW01000001.1"/>
</dbReference>
<protein>
    <submittedName>
        <fullName evidence="5">3-oxoacyl-ACP synthase</fullName>
    </submittedName>
</protein>
<sequence>MMNIAIKQVAIYHPKNLISNEVYIKHFREKGKDIERFLEVMGREFRYVINDDEENGFTMGVEAAKRALQKANFSGKDIDLIVFSTQVPETTFPTNALLLHDAIQAGKHTIVLDSNANCAGMTVAVEQASRYMQANPHVKTALIVGSDYNTLISNPEDEITYANYGDAAAAVILEKTDEDCGFQDAIYFTDSVNREKIMYPAKGLSHTLRGNGDDKYIQWLPFDGNMAMPPTYEMLEVLLERNQLTARDIHAFCFSQFALVNILKIRKRFQIADSQVIYVGDRFGYTGTSSPFIALHEGIESGRIKRGDYVVFWTIGSGYQLVAMLFKY</sequence>
<dbReference type="CDD" id="cd00830">
    <property type="entry name" value="KAS_III"/>
    <property type="match status" value="1"/>
</dbReference>
<proteinExistence type="predicted"/>
<dbReference type="SUPFAM" id="SSF53901">
    <property type="entry name" value="Thiolase-like"/>
    <property type="match status" value="1"/>
</dbReference>
<keyword evidence="1" id="KW-0808">Transferase</keyword>
<evidence type="ECO:0000256" key="2">
    <source>
        <dbReference type="ARBA" id="ARBA00023315"/>
    </source>
</evidence>
<accession>A0A0K9GXH2</accession>
<keyword evidence="2" id="KW-0012">Acyltransferase</keyword>